<dbReference type="AlphaFoldDB" id="A0A0J8BR14"/>
<dbReference type="EMBL" id="KQ090169">
    <property type="protein sequence ID" value="KMT03632.1"/>
    <property type="molecule type" value="Genomic_DNA"/>
</dbReference>
<protein>
    <submittedName>
        <fullName evidence="1">Uncharacterized protein</fullName>
    </submittedName>
</protein>
<evidence type="ECO:0000313" key="1">
    <source>
        <dbReference type="EMBL" id="KMT03632.1"/>
    </source>
</evidence>
<organism evidence="1 2">
    <name type="scientific">Beta vulgaris subsp. vulgaris</name>
    <name type="common">Beet</name>
    <dbReference type="NCBI Taxonomy" id="3555"/>
    <lineage>
        <taxon>Eukaryota</taxon>
        <taxon>Viridiplantae</taxon>
        <taxon>Streptophyta</taxon>
        <taxon>Embryophyta</taxon>
        <taxon>Tracheophyta</taxon>
        <taxon>Spermatophyta</taxon>
        <taxon>Magnoliopsida</taxon>
        <taxon>eudicotyledons</taxon>
        <taxon>Gunneridae</taxon>
        <taxon>Pentapetalae</taxon>
        <taxon>Caryophyllales</taxon>
        <taxon>Chenopodiaceae</taxon>
        <taxon>Betoideae</taxon>
        <taxon>Beta</taxon>
    </lineage>
</organism>
<sequence length="36" mass="3927">MMHDLETVTKDHFVVPVEAFIAYEADLNSSAASSSN</sequence>
<dbReference type="Gramene" id="KMT03632">
    <property type="protein sequence ID" value="KMT03632"/>
    <property type="gene ID" value="BVRB_8g190450"/>
</dbReference>
<reference evidence="1 2" key="1">
    <citation type="journal article" date="2014" name="Nature">
        <title>The genome of the recently domesticated crop plant sugar beet (Beta vulgaris).</title>
        <authorList>
            <person name="Dohm J.C."/>
            <person name="Minoche A.E."/>
            <person name="Holtgrawe D."/>
            <person name="Capella-Gutierrez S."/>
            <person name="Zakrzewski F."/>
            <person name="Tafer H."/>
            <person name="Rupp O."/>
            <person name="Sorensen T.R."/>
            <person name="Stracke R."/>
            <person name="Reinhardt R."/>
            <person name="Goesmann A."/>
            <person name="Kraft T."/>
            <person name="Schulz B."/>
            <person name="Stadler P.F."/>
            <person name="Schmidt T."/>
            <person name="Gabaldon T."/>
            <person name="Lehrach H."/>
            <person name="Weisshaar B."/>
            <person name="Himmelbauer H."/>
        </authorList>
    </citation>
    <scope>NUCLEOTIDE SEQUENCE [LARGE SCALE GENOMIC DNA]</scope>
    <source>
        <tissue evidence="1">Taproot</tissue>
    </source>
</reference>
<dbReference type="Proteomes" id="UP000035740">
    <property type="component" value="Chromosome 8"/>
</dbReference>
<name>A0A0J8BR14_BETVV</name>
<keyword evidence="2" id="KW-1185">Reference proteome</keyword>
<accession>A0A0J8BR14</accession>
<evidence type="ECO:0000313" key="2">
    <source>
        <dbReference type="Proteomes" id="UP000035740"/>
    </source>
</evidence>
<proteinExistence type="predicted"/>
<gene>
    <name evidence="1" type="ORF">BVRB_8g190450</name>
</gene>